<evidence type="ECO:0000256" key="3">
    <source>
        <dbReference type="ARBA" id="ARBA00022692"/>
    </source>
</evidence>
<feature type="chain" id="PRO_5043821063" description="Syndecan/Neurexin domain-containing protein" evidence="11">
    <location>
        <begin position="17"/>
        <end position="198"/>
    </location>
</feature>
<dbReference type="InterPro" id="IPR001050">
    <property type="entry name" value="Syndecan"/>
</dbReference>
<dbReference type="InterPro" id="IPR027789">
    <property type="entry name" value="Syndecan/Neurexin_dom"/>
</dbReference>
<dbReference type="Proteomes" id="UP001066276">
    <property type="component" value="Chromosome 7"/>
</dbReference>
<evidence type="ECO:0000256" key="9">
    <source>
        <dbReference type="SAM" id="MobiDB-lite"/>
    </source>
</evidence>
<dbReference type="PANTHER" id="PTHR10915:SF3">
    <property type="entry name" value="SYNDECAN-4"/>
    <property type="match status" value="1"/>
</dbReference>
<evidence type="ECO:0000259" key="12">
    <source>
        <dbReference type="Pfam" id="PF01034"/>
    </source>
</evidence>
<dbReference type="GO" id="GO:0016477">
    <property type="term" value="P:cell migration"/>
    <property type="evidence" value="ECO:0007669"/>
    <property type="project" value="TreeGrafter"/>
</dbReference>
<dbReference type="Pfam" id="PF01034">
    <property type="entry name" value="Syndecan"/>
    <property type="match status" value="1"/>
</dbReference>
<dbReference type="EMBL" id="JANPWB010000011">
    <property type="protein sequence ID" value="KAJ1124534.1"/>
    <property type="molecule type" value="Genomic_DNA"/>
</dbReference>
<name>A0AAV7PCH6_PLEWA</name>
<comment type="caution">
    <text evidence="13">The sequence shown here is derived from an EMBL/GenBank/DDBJ whole genome shotgun (WGS) entry which is preliminary data.</text>
</comment>
<protein>
    <recommendedName>
        <fullName evidence="12">Syndecan/Neurexin domain-containing protein</fullName>
    </recommendedName>
</protein>
<keyword evidence="8" id="KW-0357">Heparan sulfate</keyword>
<accession>A0AAV7PCH6</accession>
<feature type="compositionally biased region" description="Acidic residues" evidence="9">
    <location>
        <begin position="50"/>
        <end position="62"/>
    </location>
</feature>
<evidence type="ECO:0000313" key="13">
    <source>
        <dbReference type="EMBL" id="KAJ1124534.1"/>
    </source>
</evidence>
<evidence type="ECO:0000256" key="1">
    <source>
        <dbReference type="ARBA" id="ARBA00004479"/>
    </source>
</evidence>
<keyword evidence="6 10" id="KW-0472">Membrane</keyword>
<evidence type="ECO:0000256" key="5">
    <source>
        <dbReference type="ARBA" id="ARBA00022989"/>
    </source>
</evidence>
<evidence type="ECO:0000256" key="7">
    <source>
        <dbReference type="ARBA" id="ARBA00023180"/>
    </source>
</evidence>
<sequence>MWRLLALCAILAAVGAESVRETAIMKPAGDIFSGSLPDDEDQSIDIGDFDRDEDIDDDDDYDYPSGSGDGEISNKDESSSVLPDFPTDNRIPDGDARKPKQENIDDELVQLNEVSPDRSAPVSGDSSNEIPMAITGNESFFQKTEVIIALIAGGVVGLLFAVFLILLLYFRMKKKDEGTYDLGKKPIYKKAPTNEFYA</sequence>
<comment type="similarity">
    <text evidence="2">Belongs to the syndecan proteoglycan family.</text>
</comment>
<dbReference type="GO" id="GO:0016020">
    <property type="term" value="C:membrane"/>
    <property type="evidence" value="ECO:0007669"/>
    <property type="project" value="UniProtKB-SubCell"/>
</dbReference>
<evidence type="ECO:0000313" key="14">
    <source>
        <dbReference type="Proteomes" id="UP001066276"/>
    </source>
</evidence>
<feature type="transmembrane region" description="Helical" evidence="10">
    <location>
        <begin position="146"/>
        <end position="170"/>
    </location>
</feature>
<dbReference type="AlphaFoldDB" id="A0AAV7PCH6"/>
<keyword evidence="11" id="KW-0732">Signal</keyword>
<feature type="signal peptide" evidence="11">
    <location>
        <begin position="1"/>
        <end position="16"/>
    </location>
</feature>
<evidence type="ECO:0000256" key="10">
    <source>
        <dbReference type="SAM" id="Phobius"/>
    </source>
</evidence>
<evidence type="ECO:0000256" key="6">
    <source>
        <dbReference type="ARBA" id="ARBA00023136"/>
    </source>
</evidence>
<gene>
    <name evidence="13" type="ORF">NDU88_002985</name>
</gene>
<evidence type="ECO:0000256" key="2">
    <source>
        <dbReference type="ARBA" id="ARBA00005343"/>
    </source>
</evidence>
<keyword evidence="7" id="KW-0325">Glycoprotein</keyword>
<evidence type="ECO:0000256" key="8">
    <source>
        <dbReference type="ARBA" id="ARBA00023207"/>
    </source>
</evidence>
<keyword evidence="3 10" id="KW-0812">Transmembrane</keyword>
<dbReference type="GO" id="GO:0009986">
    <property type="term" value="C:cell surface"/>
    <property type="evidence" value="ECO:0007669"/>
    <property type="project" value="TreeGrafter"/>
</dbReference>
<feature type="domain" description="Syndecan/Neurexin" evidence="12">
    <location>
        <begin position="139"/>
        <end position="196"/>
    </location>
</feature>
<proteinExistence type="inferred from homology"/>
<evidence type="ECO:0000256" key="4">
    <source>
        <dbReference type="ARBA" id="ARBA00022974"/>
    </source>
</evidence>
<keyword evidence="4" id="KW-0654">Proteoglycan</keyword>
<keyword evidence="14" id="KW-1185">Reference proteome</keyword>
<reference evidence="13" key="1">
    <citation type="journal article" date="2022" name="bioRxiv">
        <title>Sequencing and chromosome-scale assembly of the giantPleurodeles waltlgenome.</title>
        <authorList>
            <person name="Brown T."/>
            <person name="Elewa A."/>
            <person name="Iarovenko S."/>
            <person name="Subramanian E."/>
            <person name="Araus A.J."/>
            <person name="Petzold A."/>
            <person name="Susuki M."/>
            <person name="Suzuki K.-i.T."/>
            <person name="Hayashi T."/>
            <person name="Toyoda A."/>
            <person name="Oliveira C."/>
            <person name="Osipova E."/>
            <person name="Leigh N.D."/>
            <person name="Simon A."/>
            <person name="Yun M.H."/>
        </authorList>
    </citation>
    <scope>NUCLEOTIDE SEQUENCE</scope>
    <source>
        <strain evidence="13">20211129_DDA</strain>
        <tissue evidence="13">Liver</tissue>
    </source>
</reference>
<dbReference type="PANTHER" id="PTHR10915">
    <property type="entry name" value="SYNDECAN"/>
    <property type="match status" value="1"/>
</dbReference>
<feature type="compositionally biased region" description="Basic and acidic residues" evidence="9">
    <location>
        <begin position="90"/>
        <end position="101"/>
    </location>
</feature>
<comment type="subcellular location">
    <subcellularLocation>
        <location evidence="1">Membrane</location>
        <topology evidence="1">Single-pass type I membrane protein</topology>
    </subcellularLocation>
</comment>
<feature type="region of interest" description="Disordered" evidence="9">
    <location>
        <begin position="29"/>
        <end position="101"/>
    </location>
</feature>
<evidence type="ECO:0000256" key="11">
    <source>
        <dbReference type="SAM" id="SignalP"/>
    </source>
</evidence>
<keyword evidence="5 10" id="KW-1133">Transmembrane helix</keyword>
<organism evidence="13 14">
    <name type="scientific">Pleurodeles waltl</name>
    <name type="common">Iberian ribbed newt</name>
    <dbReference type="NCBI Taxonomy" id="8319"/>
    <lineage>
        <taxon>Eukaryota</taxon>
        <taxon>Metazoa</taxon>
        <taxon>Chordata</taxon>
        <taxon>Craniata</taxon>
        <taxon>Vertebrata</taxon>
        <taxon>Euteleostomi</taxon>
        <taxon>Amphibia</taxon>
        <taxon>Batrachia</taxon>
        <taxon>Caudata</taxon>
        <taxon>Salamandroidea</taxon>
        <taxon>Salamandridae</taxon>
        <taxon>Pleurodelinae</taxon>
        <taxon>Pleurodeles</taxon>
    </lineage>
</organism>